<sequence length="293" mass="31285">MSELVQIDGAPRPKADPKVVAGIAMNLVLVCAVSAIVLGGVYVGTERYQREARLAGERAAVSGMLALGADAQVTEVRQYLDPAKREVRYLAKQYGDESAPTRTLVFGLDGSLREAEAAPAGAAEPTGLEELGRLFVAKQGGALAGFVLEGESRGYKNRIRFFVALDSSLAVLGVRVLEHEEDPGLGAEIATPVFRAQFTGRTPDEIAALGVTRDPMPEDWHAALAAYASSTGGEAPADWRSLLERERTKPIYAVTGATISSRALTRGVKGTVDHFRRRWALLAPRLEGEGASR</sequence>
<feature type="domain" description="FMN-binding" evidence="8">
    <location>
        <begin position="154"/>
        <end position="275"/>
    </location>
</feature>
<comment type="subunit">
    <text evidence="6">The complex is composed of six subunits: RnfA, RnfB, RnfC, RnfD, RnfE and RnfG.</text>
</comment>
<dbReference type="Proteomes" id="UP000696931">
    <property type="component" value="Unassembled WGS sequence"/>
</dbReference>
<organism evidence="9 10">
    <name type="scientific">Eiseniibacteriota bacterium</name>
    <dbReference type="NCBI Taxonomy" id="2212470"/>
    <lineage>
        <taxon>Bacteria</taxon>
        <taxon>Candidatus Eiseniibacteriota</taxon>
    </lineage>
</organism>
<keyword evidence="6" id="KW-1003">Cell membrane</keyword>
<name>A0A933SDR9_UNCEI</name>
<dbReference type="AlphaFoldDB" id="A0A933SDR9"/>
<dbReference type="GO" id="GO:0005886">
    <property type="term" value="C:plasma membrane"/>
    <property type="evidence" value="ECO:0007669"/>
    <property type="project" value="UniProtKB-SubCell"/>
</dbReference>
<dbReference type="HAMAP" id="MF_00479">
    <property type="entry name" value="RsxG_RnfG"/>
    <property type="match status" value="1"/>
</dbReference>
<feature type="transmembrane region" description="Helical" evidence="7">
    <location>
        <begin position="20"/>
        <end position="43"/>
    </location>
</feature>
<dbReference type="GO" id="GO:0010181">
    <property type="term" value="F:FMN binding"/>
    <property type="evidence" value="ECO:0007669"/>
    <property type="project" value="InterPro"/>
</dbReference>
<evidence type="ECO:0000256" key="2">
    <source>
        <dbReference type="ARBA" id="ARBA00022553"/>
    </source>
</evidence>
<keyword evidence="6 7" id="KW-0472">Membrane</keyword>
<reference evidence="9" key="1">
    <citation type="submission" date="2020-07" db="EMBL/GenBank/DDBJ databases">
        <title>Huge and variable diversity of episymbiotic CPR bacteria and DPANN archaea in groundwater ecosystems.</title>
        <authorList>
            <person name="He C.Y."/>
            <person name="Keren R."/>
            <person name="Whittaker M."/>
            <person name="Farag I.F."/>
            <person name="Doudna J."/>
            <person name="Cate J.H.D."/>
            <person name="Banfield J.F."/>
        </authorList>
    </citation>
    <scope>NUCLEOTIDE SEQUENCE</scope>
    <source>
        <strain evidence="9">NC_groundwater_1813_Pr3_B-0.1um_71_17</strain>
    </source>
</reference>
<dbReference type="Pfam" id="PF04205">
    <property type="entry name" value="FMN_bind"/>
    <property type="match status" value="1"/>
</dbReference>
<comment type="similarity">
    <text evidence="6">Belongs to the RnfG family.</text>
</comment>
<evidence type="ECO:0000256" key="3">
    <source>
        <dbReference type="ARBA" id="ARBA00022630"/>
    </source>
</evidence>
<evidence type="ECO:0000313" key="10">
    <source>
        <dbReference type="Proteomes" id="UP000696931"/>
    </source>
</evidence>
<evidence type="ECO:0000256" key="6">
    <source>
        <dbReference type="HAMAP-Rule" id="MF_00479"/>
    </source>
</evidence>
<evidence type="ECO:0000256" key="4">
    <source>
        <dbReference type="ARBA" id="ARBA00022643"/>
    </source>
</evidence>
<protein>
    <recommendedName>
        <fullName evidence="6">Ion-translocating oxidoreductase complex subunit G</fullName>
        <ecNumber evidence="6">7.-.-.-</ecNumber>
    </recommendedName>
    <alternativeName>
        <fullName evidence="6">Rnf electron transport complex subunit G</fullName>
    </alternativeName>
</protein>
<comment type="caution">
    <text evidence="9">The sequence shown here is derived from an EMBL/GenBank/DDBJ whole genome shotgun (WGS) entry which is preliminary data.</text>
</comment>
<dbReference type="InterPro" id="IPR010209">
    <property type="entry name" value="Ion_transpt_RnfG/RsxG"/>
</dbReference>
<keyword evidence="2 6" id="KW-0597">Phosphoprotein</keyword>
<keyword evidence="1 6" id="KW-0813">Transport</keyword>
<dbReference type="PANTHER" id="PTHR36118">
    <property type="entry name" value="ION-TRANSLOCATING OXIDOREDUCTASE COMPLEX SUBUNIT G"/>
    <property type="match status" value="1"/>
</dbReference>
<keyword evidence="6 7" id="KW-0812">Transmembrane</keyword>
<comment type="subcellular location">
    <subcellularLocation>
        <location evidence="6">Cell membrane</location>
        <topology evidence="6">Single-pass membrane protein</topology>
    </subcellularLocation>
</comment>
<dbReference type="InterPro" id="IPR007329">
    <property type="entry name" value="FMN-bd"/>
</dbReference>
<keyword evidence="3 6" id="KW-0285">Flavoprotein</keyword>
<proteinExistence type="inferred from homology"/>
<dbReference type="SMART" id="SM00900">
    <property type="entry name" value="FMN_bind"/>
    <property type="match status" value="1"/>
</dbReference>
<evidence type="ECO:0000256" key="1">
    <source>
        <dbReference type="ARBA" id="ARBA00022448"/>
    </source>
</evidence>
<dbReference type="PANTHER" id="PTHR36118:SF1">
    <property type="entry name" value="ION-TRANSLOCATING OXIDOREDUCTASE COMPLEX SUBUNIT G"/>
    <property type="match status" value="1"/>
</dbReference>
<evidence type="ECO:0000256" key="5">
    <source>
        <dbReference type="ARBA" id="ARBA00022982"/>
    </source>
</evidence>
<dbReference type="EC" id="7.-.-.-" evidence="6"/>
<keyword evidence="6" id="KW-1278">Translocase</keyword>
<keyword evidence="5 6" id="KW-0249">Electron transport</keyword>
<comment type="function">
    <text evidence="6">Part of a membrane-bound complex that couples electron transfer with translocation of ions across the membrane.</text>
</comment>
<feature type="modified residue" description="FMN phosphoryl threonine" evidence="6">
    <location>
        <position position="258"/>
    </location>
</feature>
<keyword evidence="6 7" id="KW-1133">Transmembrane helix</keyword>
<evidence type="ECO:0000259" key="8">
    <source>
        <dbReference type="SMART" id="SM00900"/>
    </source>
</evidence>
<accession>A0A933SDR9</accession>
<gene>
    <name evidence="6" type="primary">rnfG</name>
    <name evidence="9" type="ORF">HZA61_01360</name>
</gene>
<evidence type="ECO:0000313" key="9">
    <source>
        <dbReference type="EMBL" id="MBI5168114.1"/>
    </source>
</evidence>
<dbReference type="EMBL" id="JACRIW010000012">
    <property type="protein sequence ID" value="MBI5168114.1"/>
    <property type="molecule type" value="Genomic_DNA"/>
</dbReference>
<dbReference type="GO" id="GO:0022900">
    <property type="term" value="P:electron transport chain"/>
    <property type="evidence" value="ECO:0007669"/>
    <property type="project" value="UniProtKB-UniRule"/>
</dbReference>
<keyword evidence="4 6" id="KW-0288">FMN</keyword>
<comment type="cofactor">
    <cofactor evidence="6">
        <name>FMN</name>
        <dbReference type="ChEBI" id="CHEBI:58210"/>
    </cofactor>
</comment>
<dbReference type="GO" id="GO:0009055">
    <property type="term" value="F:electron transfer activity"/>
    <property type="evidence" value="ECO:0007669"/>
    <property type="project" value="InterPro"/>
</dbReference>
<evidence type="ECO:0000256" key="7">
    <source>
        <dbReference type="SAM" id="Phobius"/>
    </source>
</evidence>